<accession>A0A4D6X2I2</accession>
<gene>
    <name evidence="1" type="primary">rnz</name>
</gene>
<dbReference type="PANTHER" id="PTHR46018">
    <property type="entry name" value="ZINC PHOSPHODIESTERASE ELAC PROTEIN 1"/>
    <property type="match status" value="1"/>
</dbReference>
<keyword evidence="1" id="KW-0934">Plastid</keyword>
<reference evidence="1" key="1">
    <citation type="journal article" date="2019" name="Mol. Phylogenet. Evol.">
        <title>Morphological evolution and classification of the red algal order Ceramiales inferred using plastid phylogenomics.</title>
        <authorList>
            <person name="Diaz-Tapia P."/>
            <person name="Pasella M.M."/>
            <person name="Verbruggen H."/>
            <person name="Maggs C.A."/>
        </authorList>
    </citation>
    <scope>NUCLEOTIDE SEQUENCE</scope>
    <source>
        <strain evidence="1">PD1141</strain>
    </source>
</reference>
<proteinExistence type="predicted"/>
<dbReference type="PANTHER" id="PTHR46018:SF2">
    <property type="entry name" value="ZINC PHOSPHODIESTERASE ELAC PROTEIN 1"/>
    <property type="match status" value="1"/>
</dbReference>
<dbReference type="SUPFAM" id="SSF56281">
    <property type="entry name" value="Metallo-hydrolase/oxidoreductase"/>
    <property type="match status" value="1"/>
</dbReference>
<dbReference type="EMBL" id="MK814743">
    <property type="protein sequence ID" value="QCI09048.1"/>
    <property type="molecule type" value="Genomic_DNA"/>
</dbReference>
<dbReference type="AlphaFoldDB" id="A0A4D6X2I2"/>
<evidence type="ECO:0000313" key="1">
    <source>
        <dbReference type="EMBL" id="QCI09048.1"/>
    </source>
</evidence>
<organism evidence="1">
    <name type="scientific">Inkyuleea mariana</name>
    <dbReference type="NCBI Taxonomy" id="123988"/>
    <lineage>
        <taxon>Eukaryota</taxon>
        <taxon>Rhodophyta</taxon>
        <taxon>Florideophyceae</taxon>
        <taxon>Rhodymeniophycidae</taxon>
        <taxon>Ceramiales</taxon>
        <taxon>Ceramiaceae</taxon>
        <taxon>Inkyuleea</taxon>
    </lineage>
</organism>
<reference evidence="1" key="2">
    <citation type="submission" date="2019-04" db="EMBL/GenBank/DDBJ databases">
        <authorList>
            <person name="Pasella M."/>
        </authorList>
    </citation>
    <scope>NUCLEOTIDE SEQUENCE</scope>
    <source>
        <strain evidence="1">PD1141</strain>
    </source>
</reference>
<protein>
    <submittedName>
        <fullName evidence="1">Ribonuclease Z</fullName>
    </submittedName>
</protein>
<name>A0A4D6X2I2_9FLOR</name>
<dbReference type="Gene3D" id="3.60.15.10">
    <property type="entry name" value="Ribonuclease Z/Hydroxyacylglutathione hydrolase-like"/>
    <property type="match status" value="1"/>
</dbReference>
<dbReference type="InterPro" id="IPR036866">
    <property type="entry name" value="RibonucZ/Hydroxyglut_hydro"/>
</dbReference>
<geneLocation type="plastid" evidence="1"/>
<dbReference type="GO" id="GO:0042781">
    <property type="term" value="F:3'-tRNA processing endoribonuclease activity"/>
    <property type="evidence" value="ECO:0007669"/>
    <property type="project" value="TreeGrafter"/>
</dbReference>
<sequence>MEIINLTGSYSFIKQYQSFALKLNNFKDIWLFNCSEACQHSLIRNKIKINQVSKIIITELHIDNISGLLGLLSSLNLISRKKSLHIYAPLGLDQYLELGKKYSCTNFCYSLYFHILTTGLIIEHSHYHLYTFSRYLQFEFIIISKERYGKFNSNKAKTFYLIEGPLYGHLKKGFNFLLPDGFILNGDNFTQDNYLGEKFLFILNKYHTRQSFENSLKSKILQCQII</sequence>